<name>A0AAV4YEA7_CAEEX</name>
<evidence type="ECO:0000313" key="1">
    <source>
        <dbReference type="EMBL" id="GIZ04829.1"/>
    </source>
</evidence>
<evidence type="ECO:0000313" key="2">
    <source>
        <dbReference type="Proteomes" id="UP001054945"/>
    </source>
</evidence>
<accession>A0AAV4YEA7</accession>
<comment type="caution">
    <text evidence="1">The sequence shown here is derived from an EMBL/GenBank/DDBJ whole genome shotgun (WGS) entry which is preliminary data.</text>
</comment>
<gene>
    <name evidence="1" type="ORF">CEXT_292771</name>
</gene>
<protein>
    <recommendedName>
        <fullName evidence="3">Maturase K</fullName>
    </recommendedName>
</protein>
<dbReference type="EMBL" id="BPLR01019150">
    <property type="protein sequence ID" value="GIZ04829.1"/>
    <property type="molecule type" value="Genomic_DNA"/>
</dbReference>
<sequence>MDLGDEDENSLDHTGIFVLNCGSIMWAVFSLSRYGDAINASYITFPENSQLPHFEAVKLDSLQKCSGCLHILRAVFSRSRYGDAINASYITFPENSQLPILKPSGWIHRKVLWLFAHINQYSLFTRYWRRVLSGKKKGDQSALIEFREKFPVSFSEKELLRLSRMLTSVPCLHLHDFSVGSLNETGIV</sequence>
<organism evidence="1 2">
    <name type="scientific">Caerostris extrusa</name>
    <name type="common">Bark spider</name>
    <name type="synonym">Caerostris bankana</name>
    <dbReference type="NCBI Taxonomy" id="172846"/>
    <lineage>
        <taxon>Eukaryota</taxon>
        <taxon>Metazoa</taxon>
        <taxon>Ecdysozoa</taxon>
        <taxon>Arthropoda</taxon>
        <taxon>Chelicerata</taxon>
        <taxon>Arachnida</taxon>
        <taxon>Araneae</taxon>
        <taxon>Araneomorphae</taxon>
        <taxon>Entelegynae</taxon>
        <taxon>Araneoidea</taxon>
        <taxon>Araneidae</taxon>
        <taxon>Caerostris</taxon>
    </lineage>
</organism>
<dbReference type="Proteomes" id="UP001054945">
    <property type="component" value="Unassembled WGS sequence"/>
</dbReference>
<keyword evidence="2" id="KW-1185">Reference proteome</keyword>
<dbReference type="AlphaFoldDB" id="A0AAV4YEA7"/>
<proteinExistence type="predicted"/>
<reference evidence="1 2" key="1">
    <citation type="submission" date="2021-06" db="EMBL/GenBank/DDBJ databases">
        <title>Caerostris extrusa draft genome.</title>
        <authorList>
            <person name="Kono N."/>
            <person name="Arakawa K."/>
        </authorList>
    </citation>
    <scope>NUCLEOTIDE SEQUENCE [LARGE SCALE GENOMIC DNA]</scope>
</reference>
<evidence type="ECO:0008006" key="3">
    <source>
        <dbReference type="Google" id="ProtNLM"/>
    </source>
</evidence>